<accession>A0ABR2HUL2</accession>
<evidence type="ECO:0000313" key="2">
    <source>
        <dbReference type="Proteomes" id="UP001470230"/>
    </source>
</evidence>
<evidence type="ECO:0008006" key="3">
    <source>
        <dbReference type="Google" id="ProtNLM"/>
    </source>
</evidence>
<name>A0ABR2HUL2_9EUKA</name>
<gene>
    <name evidence="1" type="ORF">M9Y10_017735</name>
</gene>
<dbReference type="PANTHER" id="PTHR24159:SF5">
    <property type="entry name" value="ANK_REP_REGION DOMAIN-CONTAINING PROTEIN"/>
    <property type="match status" value="1"/>
</dbReference>
<dbReference type="PANTHER" id="PTHR24159">
    <property type="match status" value="1"/>
</dbReference>
<sequence length="398" mass="48351">MNIQQYIEKNKNNHKSFLEHLDTKNSDDFQILYEYIKDLKIHGNHNELGIVLRFILNISNNHHRHADFFKKIDQILLQFKDDIKQYYTNFDLFRHFKSNKRILLFLIKEQILTIDEFVAEKLLSEKYRKFGYHIYFFPEIKEYMDSYTKLQTEYQFKKYNQNGINLFDLQRRVGQNDSNITSYIREDSLTQFLSYVKDRKITFSTPIEYSIFETNQFLLDKKPTVLEYAAFFGSYEIFNHLVVQKKAKLQPSIWLYAIHGNNSKIIKMLVDRKILPEDETYFKCIKEGIKCHHNELINYIQTKIMKTQSIEDYKVKTKSIKYVNFEYLPNDLTNGYFFYKLCQFDYVTLVGILLKFKNINTGFVVIQNFHFFNKISIEFIFIKFQNYFHKYNFYLFLF</sequence>
<comment type="caution">
    <text evidence="1">The sequence shown here is derived from an EMBL/GenBank/DDBJ whole genome shotgun (WGS) entry which is preliminary data.</text>
</comment>
<organism evidence="1 2">
    <name type="scientific">Tritrichomonas musculus</name>
    <dbReference type="NCBI Taxonomy" id="1915356"/>
    <lineage>
        <taxon>Eukaryota</taxon>
        <taxon>Metamonada</taxon>
        <taxon>Parabasalia</taxon>
        <taxon>Tritrichomonadida</taxon>
        <taxon>Tritrichomonadidae</taxon>
        <taxon>Tritrichomonas</taxon>
    </lineage>
</organism>
<reference evidence="1 2" key="1">
    <citation type="submission" date="2024-04" db="EMBL/GenBank/DDBJ databases">
        <title>Tritrichomonas musculus Genome.</title>
        <authorList>
            <person name="Alves-Ferreira E."/>
            <person name="Grigg M."/>
            <person name="Lorenzi H."/>
            <person name="Galac M."/>
        </authorList>
    </citation>
    <scope>NUCLEOTIDE SEQUENCE [LARGE SCALE GENOMIC DNA]</scope>
    <source>
        <strain evidence="1 2">EAF2021</strain>
    </source>
</reference>
<evidence type="ECO:0000313" key="1">
    <source>
        <dbReference type="EMBL" id="KAK8852746.1"/>
    </source>
</evidence>
<dbReference type="InterPro" id="IPR036770">
    <property type="entry name" value="Ankyrin_rpt-contain_sf"/>
</dbReference>
<protein>
    <recommendedName>
        <fullName evidence="3">DUF3447 domain-containing protein</fullName>
    </recommendedName>
</protein>
<proteinExistence type="predicted"/>
<dbReference type="Proteomes" id="UP001470230">
    <property type="component" value="Unassembled WGS sequence"/>
</dbReference>
<keyword evidence="2" id="KW-1185">Reference proteome</keyword>
<dbReference type="SUPFAM" id="SSF48403">
    <property type="entry name" value="Ankyrin repeat"/>
    <property type="match status" value="1"/>
</dbReference>
<dbReference type="EMBL" id="JAPFFF010000023">
    <property type="protein sequence ID" value="KAK8852746.1"/>
    <property type="molecule type" value="Genomic_DNA"/>
</dbReference>